<evidence type="ECO:0000313" key="2">
    <source>
        <dbReference type="EMBL" id="KND02874.1"/>
    </source>
</evidence>
<protein>
    <submittedName>
        <fullName evidence="2">Uncharacterized protein</fullName>
    </submittedName>
</protein>
<keyword evidence="3" id="KW-1185">Reference proteome</keyword>
<dbReference type="OrthoDB" id="2162799at2759"/>
<dbReference type="RefSeq" id="XP_016610913.1">
    <property type="nucleotide sequence ID" value="XM_016750262.1"/>
</dbReference>
<dbReference type="STRING" id="645134.A0A0L0HPY7"/>
<feature type="region of interest" description="Disordered" evidence="1">
    <location>
        <begin position="127"/>
        <end position="173"/>
    </location>
</feature>
<dbReference type="AlphaFoldDB" id="A0A0L0HPY7"/>
<gene>
    <name evidence="2" type="ORF">SPPG_01954</name>
</gene>
<name>A0A0L0HPY7_SPIPD</name>
<evidence type="ECO:0000256" key="1">
    <source>
        <dbReference type="SAM" id="MobiDB-lite"/>
    </source>
</evidence>
<dbReference type="VEuPathDB" id="FungiDB:SPPG_01954"/>
<dbReference type="GeneID" id="27685583"/>
<organism evidence="2 3">
    <name type="scientific">Spizellomyces punctatus (strain DAOM BR117)</name>
    <dbReference type="NCBI Taxonomy" id="645134"/>
    <lineage>
        <taxon>Eukaryota</taxon>
        <taxon>Fungi</taxon>
        <taxon>Fungi incertae sedis</taxon>
        <taxon>Chytridiomycota</taxon>
        <taxon>Chytridiomycota incertae sedis</taxon>
        <taxon>Chytridiomycetes</taxon>
        <taxon>Spizellomycetales</taxon>
        <taxon>Spizellomycetaceae</taxon>
        <taxon>Spizellomyces</taxon>
    </lineage>
</organism>
<reference evidence="2 3" key="1">
    <citation type="submission" date="2009-08" db="EMBL/GenBank/DDBJ databases">
        <title>The Genome Sequence of Spizellomyces punctatus strain DAOM BR117.</title>
        <authorList>
            <consortium name="The Broad Institute Genome Sequencing Platform"/>
            <person name="Russ C."/>
            <person name="Cuomo C."/>
            <person name="Shea T."/>
            <person name="Young S.K."/>
            <person name="Zeng Q."/>
            <person name="Koehrsen M."/>
            <person name="Haas B."/>
            <person name="Borodovsky M."/>
            <person name="Guigo R."/>
            <person name="Alvarado L."/>
            <person name="Berlin A."/>
            <person name="Bochicchio J."/>
            <person name="Borenstein D."/>
            <person name="Chapman S."/>
            <person name="Chen Z."/>
            <person name="Engels R."/>
            <person name="Freedman E."/>
            <person name="Gellesch M."/>
            <person name="Goldberg J."/>
            <person name="Griggs A."/>
            <person name="Gujja S."/>
            <person name="Heiman D."/>
            <person name="Hepburn T."/>
            <person name="Howarth C."/>
            <person name="Jen D."/>
            <person name="Larson L."/>
            <person name="Lewis B."/>
            <person name="Mehta T."/>
            <person name="Park D."/>
            <person name="Pearson M."/>
            <person name="Roberts A."/>
            <person name="Saif S."/>
            <person name="Shenoy N."/>
            <person name="Sisk P."/>
            <person name="Stolte C."/>
            <person name="Sykes S."/>
            <person name="Thomson T."/>
            <person name="Walk T."/>
            <person name="White J."/>
            <person name="Yandava C."/>
            <person name="Burger G."/>
            <person name="Gray M.W."/>
            <person name="Holland P.W.H."/>
            <person name="King N."/>
            <person name="Lang F.B.F."/>
            <person name="Roger A.J."/>
            <person name="Ruiz-Trillo I."/>
            <person name="Lander E."/>
            <person name="Nusbaum C."/>
        </authorList>
    </citation>
    <scope>NUCLEOTIDE SEQUENCE [LARGE SCALE GENOMIC DNA]</scope>
    <source>
        <strain evidence="2 3">DAOM BR117</strain>
    </source>
</reference>
<dbReference type="EMBL" id="KQ257452">
    <property type="protein sequence ID" value="KND02874.1"/>
    <property type="molecule type" value="Genomic_DNA"/>
</dbReference>
<dbReference type="Proteomes" id="UP000053201">
    <property type="component" value="Unassembled WGS sequence"/>
</dbReference>
<feature type="compositionally biased region" description="Acidic residues" evidence="1">
    <location>
        <begin position="77"/>
        <end position="86"/>
    </location>
</feature>
<dbReference type="OMA" id="ASSMEQW"/>
<evidence type="ECO:0000313" key="3">
    <source>
        <dbReference type="Proteomes" id="UP000053201"/>
    </source>
</evidence>
<feature type="compositionally biased region" description="Basic and acidic residues" evidence="1">
    <location>
        <begin position="66"/>
        <end position="76"/>
    </location>
</feature>
<accession>A0A0L0HPY7</accession>
<feature type="region of interest" description="Disordered" evidence="1">
    <location>
        <begin position="51"/>
        <end position="106"/>
    </location>
</feature>
<dbReference type="eggNOG" id="ENOG502S9I0">
    <property type="taxonomic scope" value="Eukaryota"/>
</dbReference>
<sequence length="559" mass="62291">MVFHTNGGLEGERGVTTSAPHPFQAAAQTLLSALENLMLIDEHGHSRTQTTLSARGDALFHPGKRRPSEKTPRQTDDEMDIDETEKESDRSPLKRKRDASAFPLPDAKSHRISAALSSRLQRSLRVAEGTDDPLLPTPIEPTDSSRPNFPRRTTTRRPSRPPRNDSVTSLDTDMHATDLIRDMSASSLSSPISPVFGLSRGSSYSELADPMSITAWIECQARRNHMSVPKMQDAWNEKRKELEYNLTLLANGVPSDSYQDLKSITEKIMESAKWLSVGNLDELGDLVPLWRMMEPNIDNVVHYIRIVEDMKSTIQTSFHMTGCLPTDLTRMRTCLDEKKHLWGTTLSDDANAWRVLGFPVDELRGVLAAAAAWMYGLAWACFVQIDNEVNRLDRPDGIQSLMDPIFSALLFAKDCAEFIQKPFYPRVLIAAYTLTTLYTTCTLTAFSQLLQRSNKPRTEVRVLHLFGNLVRILDGIHLMRGPPIDDPALDSVAQSTVEAGLQLCEYVAARNCVEGVGGRHVLLVDLVCRFVGAVVRMGKSAGDEERLKRLLGRVPVESG</sequence>
<dbReference type="InParanoid" id="A0A0L0HPY7"/>
<proteinExistence type="predicted"/>